<keyword evidence="3" id="KW-1185">Reference proteome</keyword>
<protein>
    <recommendedName>
        <fullName evidence="4">DUF4410 domain-containing protein</fullName>
    </recommendedName>
</protein>
<evidence type="ECO:0000313" key="2">
    <source>
        <dbReference type="EMBL" id="MCY0094775.1"/>
    </source>
</evidence>
<name>A0ABT3YFV7_9HYPH</name>
<reference evidence="2" key="1">
    <citation type="submission" date="2022-10" db="EMBL/GenBank/DDBJ databases">
        <title>Hoeflea sp. J2-29, isolated from marine algae.</title>
        <authorList>
            <person name="Kristyanto S."/>
            <person name="Kim J.M."/>
            <person name="Jeon C.O."/>
        </authorList>
    </citation>
    <scope>NUCLEOTIDE SEQUENCE</scope>
    <source>
        <strain evidence="2">J2-29</strain>
    </source>
</reference>
<accession>A0ABT3YFV7</accession>
<comment type="caution">
    <text evidence="2">The sequence shown here is derived from an EMBL/GenBank/DDBJ whole genome shotgun (WGS) entry which is preliminary data.</text>
</comment>
<gene>
    <name evidence="2" type="ORF">OEG82_12155</name>
</gene>
<dbReference type="Proteomes" id="UP001081283">
    <property type="component" value="Unassembled WGS sequence"/>
</dbReference>
<evidence type="ECO:0008006" key="4">
    <source>
        <dbReference type="Google" id="ProtNLM"/>
    </source>
</evidence>
<feature type="region of interest" description="Disordered" evidence="1">
    <location>
        <begin position="196"/>
        <end position="215"/>
    </location>
</feature>
<dbReference type="EMBL" id="JAOVZQ010000001">
    <property type="protein sequence ID" value="MCY0094775.1"/>
    <property type="molecule type" value="Genomic_DNA"/>
</dbReference>
<dbReference type="RefSeq" id="WP_267612697.1">
    <property type="nucleotide sequence ID" value="NZ_JAOVZQ010000001.1"/>
</dbReference>
<evidence type="ECO:0000256" key="1">
    <source>
        <dbReference type="SAM" id="MobiDB-lite"/>
    </source>
</evidence>
<organism evidence="2 3">
    <name type="scientific">Hoeflea ulvae</name>
    <dbReference type="NCBI Taxonomy" id="2983764"/>
    <lineage>
        <taxon>Bacteria</taxon>
        <taxon>Pseudomonadati</taxon>
        <taxon>Pseudomonadota</taxon>
        <taxon>Alphaproteobacteria</taxon>
        <taxon>Hyphomicrobiales</taxon>
        <taxon>Rhizobiaceae</taxon>
        <taxon>Hoeflea</taxon>
    </lineage>
</organism>
<sequence>MGPGTHFAPSLVRLLVLLGLTVLLGACAGRPKPLEPLRPYTVGAVHVTAQAVSDVAFASRLQQRLEATAGHVGTGDGQTTTLRVAVLDTGAGMGLLHFFDSSLRSARIELVLTDTDTGQVLRTQTLQSTSVHSNGLRAETALVNRMVNDIRGQLGLSAYPPHPVSGPERAMVAPQARLDDFPDLDLVSADPLLNGTVTPTSAGLDSGTDDEAYPDISRPLLTAEPRPQEPETDNTMQAITDIVPPLRYEAAPADGVPGVLPQAGDEDEPCVITLETECGDPGNR</sequence>
<evidence type="ECO:0000313" key="3">
    <source>
        <dbReference type="Proteomes" id="UP001081283"/>
    </source>
</evidence>
<proteinExistence type="predicted"/>